<dbReference type="SMART" id="SM01321">
    <property type="entry name" value="Y1_Tnp"/>
    <property type="match status" value="1"/>
</dbReference>
<dbReference type="InterPro" id="IPR036515">
    <property type="entry name" value="Transposase_17_sf"/>
</dbReference>
<organism evidence="2 3">
    <name type="scientific">Roseimicrobium gellanilyticum</name>
    <dbReference type="NCBI Taxonomy" id="748857"/>
    <lineage>
        <taxon>Bacteria</taxon>
        <taxon>Pseudomonadati</taxon>
        <taxon>Verrucomicrobiota</taxon>
        <taxon>Verrucomicrobiia</taxon>
        <taxon>Verrucomicrobiales</taxon>
        <taxon>Verrucomicrobiaceae</taxon>
        <taxon>Roseimicrobium</taxon>
    </lineage>
</organism>
<proteinExistence type="predicted"/>
<dbReference type="GO" id="GO:0006313">
    <property type="term" value="P:DNA transposition"/>
    <property type="evidence" value="ECO:0007669"/>
    <property type="project" value="InterPro"/>
</dbReference>
<feature type="domain" description="Transposase IS200-like" evidence="1">
    <location>
        <begin position="86"/>
        <end position="212"/>
    </location>
</feature>
<evidence type="ECO:0000313" key="2">
    <source>
        <dbReference type="EMBL" id="RBP46376.1"/>
    </source>
</evidence>
<dbReference type="PANTHER" id="PTHR36966">
    <property type="entry name" value="REP-ASSOCIATED TYROSINE TRANSPOSASE"/>
    <property type="match status" value="1"/>
</dbReference>
<dbReference type="GO" id="GO:0043565">
    <property type="term" value="F:sequence-specific DNA binding"/>
    <property type="evidence" value="ECO:0007669"/>
    <property type="project" value="TreeGrafter"/>
</dbReference>
<keyword evidence="3" id="KW-1185">Reference proteome</keyword>
<dbReference type="GO" id="GO:0004803">
    <property type="term" value="F:transposase activity"/>
    <property type="evidence" value="ECO:0007669"/>
    <property type="project" value="InterPro"/>
</dbReference>
<dbReference type="EMBL" id="QNRR01000002">
    <property type="protein sequence ID" value="RBP46376.1"/>
    <property type="molecule type" value="Genomic_DNA"/>
</dbReference>
<comment type="caution">
    <text evidence="2">The sequence shown here is derived from an EMBL/GenBank/DDBJ whole genome shotgun (WGS) entry which is preliminary data.</text>
</comment>
<dbReference type="InterPro" id="IPR052715">
    <property type="entry name" value="RAYT_transposase"/>
</dbReference>
<dbReference type="OrthoDB" id="9794403at2"/>
<accession>A0A366HSA1</accession>
<dbReference type="RefSeq" id="WP_113957895.1">
    <property type="nucleotide sequence ID" value="NZ_QNRR01000002.1"/>
</dbReference>
<sequence>MIEPFLSDPHPWATIGSGRGGEYAWFEAEAEVGHAWGRHLPHWRQGGVVYFTTFRTEDSIPAPVLQAWQRERDQWLELHPPPHDAATQRAYHRRFTVRMHRFLDDCHGSCPMRDPAARKIVTDVLLHDDGKEGTEGCALDAFAVMPNHVHVLVCPNPDTSMSEVGKTWRRITSHHLNKHLGRHGIFWQHEGWDHIVRSPRHLDRYRRYIWENPLHLPKV</sequence>
<dbReference type="InterPro" id="IPR002686">
    <property type="entry name" value="Transposase_17"/>
</dbReference>
<gene>
    <name evidence="2" type="ORF">DES53_102767</name>
</gene>
<dbReference type="SUPFAM" id="SSF143422">
    <property type="entry name" value="Transposase IS200-like"/>
    <property type="match status" value="1"/>
</dbReference>
<protein>
    <submittedName>
        <fullName evidence="2">Transposase IS200 family protein</fullName>
    </submittedName>
</protein>
<evidence type="ECO:0000259" key="1">
    <source>
        <dbReference type="SMART" id="SM01321"/>
    </source>
</evidence>
<dbReference type="PANTHER" id="PTHR36966:SF1">
    <property type="entry name" value="REP-ASSOCIATED TYROSINE TRANSPOSASE"/>
    <property type="match status" value="1"/>
</dbReference>
<dbReference type="Gene3D" id="3.30.70.1290">
    <property type="entry name" value="Transposase IS200-like"/>
    <property type="match status" value="1"/>
</dbReference>
<reference evidence="2 3" key="1">
    <citation type="submission" date="2018-06" db="EMBL/GenBank/DDBJ databases">
        <title>Genomic Encyclopedia of Type Strains, Phase IV (KMG-IV): sequencing the most valuable type-strain genomes for metagenomic binning, comparative biology and taxonomic classification.</title>
        <authorList>
            <person name="Goeker M."/>
        </authorList>
    </citation>
    <scope>NUCLEOTIDE SEQUENCE [LARGE SCALE GENOMIC DNA]</scope>
    <source>
        <strain evidence="2 3">DSM 25532</strain>
    </source>
</reference>
<dbReference type="AlphaFoldDB" id="A0A366HSA1"/>
<dbReference type="Pfam" id="PF01797">
    <property type="entry name" value="Y1_Tnp"/>
    <property type="match status" value="1"/>
</dbReference>
<evidence type="ECO:0000313" key="3">
    <source>
        <dbReference type="Proteomes" id="UP000253426"/>
    </source>
</evidence>
<dbReference type="Proteomes" id="UP000253426">
    <property type="component" value="Unassembled WGS sequence"/>
</dbReference>
<name>A0A366HSA1_9BACT</name>